<name>A0ABW7ZA64_9ACTN</name>
<proteinExistence type="inferred from homology"/>
<dbReference type="RefSeq" id="WP_397091089.1">
    <property type="nucleotide sequence ID" value="NZ_JBITGY010000017.1"/>
</dbReference>
<sequence length="512" mass="54332">MSGVAARPSTPNPEHVSATGRKGMISTSHPAASAAGQAVLRKGGSAVDAYIAAAAVQTVVEPTMTTLAGGLAVTVYDPQTRQSGLVAGMVGLPAGEPGNLDEKGHLSGRTVPVPGWVHGAHAAWKRWGRLSWAELFTDAVVAARDGFVADQLLWGWTFEYRMAAGRYQEGRDTWFPGGYQFRVGEVLRQPALAGTLEQLAEQGPEYFYEGDFAKRYVETARRHGGRITLDDMAAAAPVEMPALPALPTAGGYEIHTVGALYGVLLSLSSLIETDDLYTRMRIMQEAWAYGLDEIPDFFTDPTASIEDTLAAVSPEAAEKLVPRVLHGKPRPFDAMSMGTNAIVVVDERGQIAHGTHSSSSPAFGIGLMTDGVIMPRPATLFAAALMKVPVGWGTSLLAMRDGKPAWVGGSPAISAVENVFQNSVNVLHRGMTPAESVNQPMFGASIAPSKFPMVEASFGDTVLEDLERRGVGITRVSPWELEMGSCQGIAFGEDGTLHGVADPRRIGQALGH</sequence>
<dbReference type="EC" id="2.3.2.2" evidence="6"/>
<dbReference type="InterPro" id="IPR051792">
    <property type="entry name" value="GGT_bact"/>
</dbReference>
<dbReference type="PRINTS" id="PR01210">
    <property type="entry name" value="GGTRANSPTASE"/>
</dbReference>
<reference evidence="6 7" key="1">
    <citation type="submission" date="2024-10" db="EMBL/GenBank/DDBJ databases">
        <title>The Natural Products Discovery Center: Release of the First 8490 Sequenced Strains for Exploring Actinobacteria Biosynthetic Diversity.</title>
        <authorList>
            <person name="Kalkreuter E."/>
            <person name="Kautsar S.A."/>
            <person name="Yang D."/>
            <person name="Bader C.D."/>
            <person name="Teijaro C.N."/>
            <person name="Fluegel L."/>
            <person name="Davis C.M."/>
            <person name="Simpson J.R."/>
            <person name="Lauterbach L."/>
            <person name="Steele A.D."/>
            <person name="Gui C."/>
            <person name="Meng S."/>
            <person name="Li G."/>
            <person name="Viehrig K."/>
            <person name="Ye F."/>
            <person name="Su P."/>
            <person name="Kiefer A.F."/>
            <person name="Nichols A."/>
            <person name="Cepeda A.J."/>
            <person name="Yan W."/>
            <person name="Fan B."/>
            <person name="Jiang Y."/>
            <person name="Adhikari A."/>
            <person name="Zheng C.-J."/>
            <person name="Schuster L."/>
            <person name="Cowan T.M."/>
            <person name="Smanski M.J."/>
            <person name="Chevrette M.G."/>
            <person name="De Carvalho L.P.S."/>
            <person name="Shen B."/>
        </authorList>
    </citation>
    <scope>NUCLEOTIDE SEQUENCE [LARGE SCALE GENOMIC DNA]</scope>
    <source>
        <strain evidence="6 7">NPDC050545</strain>
    </source>
</reference>
<dbReference type="EMBL" id="JBITGY010000017">
    <property type="protein sequence ID" value="MFI6505075.1"/>
    <property type="molecule type" value="Genomic_DNA"/>
</dbReference>
<dbReference type="Proteomes" id="UP001612741">
    <property type="component" value="Unassembled WGS sequence"/>
</dbReference>
<evidence type="ECO:0000256" key="5">
    <source>
        <dbReference type="SAM" id="MobiDB-lite"/>
    </source>
</evidence>
<evidence type="ECO:0000256" key="1">
    <source>
        <dbReference type="ARBA" id="ARBA00009381"/>
    </source>
</evidence>
<dbReference type="Pfam" id="PF01019">
    <property type="entry name" value="G_glu_transpept"/>
    <property type="match status" value="1"/>
</dbReference>
<dbReference type="GO" id="GO:0103068">
    <property type="term" value="F:leukotriene C4 gamma-glutamyl transferase activity"/>
    <property type="evidence" value="ECO:0007669"/>
    <property type="project" value="UniProtKB-EC"/>
</dbReference>
<evidence type="ECO:0000313" key="6">
    <source>
        <dbReference type="EMBL" id="MFI6505075.1"/>
    </source>
</evidence>
<comment type="caution">
    <text evidence="6">The sequence shown here is derived from an EMBL/GenBank/DDBJ whole genome shotgun (WGS) entry which is preliminary data.</text>
</comment>
<dbReference type="SUPFAM" id="SSF56235">
    <property type="entry name" value="N-terminal nucleophile aminohydrolases (Ntn hydrolases)"/>
    <property type="match status" value="1"/>
</dbReference>
<evidence type="ECO:0000256" key="2">
    <source>
        <dbReference type="ARBA" id="ARBA00022679"/>
    </source>
</evidence>
<gene>
    <name evidence="6" type="ORF">ACIBG2_47380</name>
</gene>
<dbReference type="PANTHER" id="PTHR43199">
    <property type="entry name" value="GLUTATHIONE HYDROLASE"/>
    <property type="match status" value="1"/>
</dbReference>
<comment type="similarity">
    <text evidence="1">Belongs to the gamma-glutamyltransferase family.</text>
</comment>
<dbReference type="InterPro" id="IPR043137">
    <property type="entry name" value="GGT_ssub_C"/>
</dbReference>
<keyword evidence="6" id="KW-0012">Acyltransferase</keyword>
<dbReference type="PANTHER" id="PTHR43199:SF1">
    <property type="entry name" value="GLUTATHIONE HYDROLASE PROENZYME"/>
    <property type="match status" value="1"/>
</dbReference>
<evidence type="ECO:0000313" key="7">
    <source>
        <dbReference type="Proteomes" id="UP001612741"/>
    </source>
</evidence>
<organism evidence="6 7">
    <name type="scientific">Nonomuraea typhae</name>
    <dbReference type="NCBI Taxonomy" id="2603600"/>
    <lineage>
        <taxon>Bacteria</taxon>
        <taxon>Bacillati</taxon>
        <taxon>Actinomycetota</taxon>
        <taxon>Actinomycetes</taxon>
        <taxon>Streptosporangiales</taxon>
        <taxon>Streptosporangiaceae</taxon>
        <taxon>Nonomuraea</taxon>
    </lineage>
</organism>
<keyword evidence="7" id="KW-1185">Reference proteome</keyword>
<feature type="region of interest" description="Disordered" evidence="5">
    <location>
        <begin position="1"/>
        <end position="30"/>
    </location>
</feature>
<dbReference type="InterPro" id="IPR029055">
    <property type="entry name" value="Ntn_hydrolases_N"/>
</dbReference>
<keyword evidence="3" id="KW-0378">Hydrolase</keyword>
<accession>A0ABW7ZA64</accession>
<protein>
    <submittedName>
        <fullName evidence="6">Gamma-glutamyltransferase</fullName>
        <ecNumber evidence="6">2.3.2.2</ecNumber>
    </submittedName>
</protein>
<keyword evidence="4" id="KW-0865">Zymogen</keyword>
<evidence type="ECO:0000256" key="3">
    <source>
        <dbReference type="ARBA" id="ARBA00022801"/>
    </source>
</evidence>
<keyword evidence="2 6" id="KW-0808">Transferase</keyword>
<evidence type="ECO:0000256" key="4">
    <source>
        <dbReference type="ARBA" id="ARBA00023145"/>
    </source>
</evidence>
<dbReference type="Gene3D" id="3.60.20.40">
    <property type="match status" value="1"/>
</dbReference>